<feature type="region of interest" description="Disordered" evidence="11">
    <location>
        <begin position="202"/>
        <end position="243"/>
    </location>
</feature>
<feature type="compositionally biased region" description="Basic and acidic residues" evidence="11">
    <location>
        <begin position="202"/>
        <end position="224"/>
    </location>
</feature>
<evidence type="ECO:0000256" key="3">
    <source>
        <dbReference type="ARBA" id="ARBA00015839"/>
    </source>
</evidence>
<dbReference type="InterPro" id="IPR046341">
    <property type="entry name" value="SET_dom_sf"/>
</dbReference>
<feature type="compositionally biased region" description="Polar residues" evidence="11">
    <location>
        <begin position="20"/>
        <end position="31"/>
    </location>
</feature>
<keyword evidence="6" id="KW-0949">S-adenosyl-L-methionine</keyword>
<dbReference type="FunCoup" id="A8QDL5">
    <property type="interactions" value="55"/>
</dbReference>
<feature type="compositionally biased region" description="Basic and acidic residues" evidence="11">
    <location>
        <begin position="1"/>
        <end position="10"/>
    </location>
</feature>
<dbReference type="SMART" id="SM01291">
    <property type="entry name" value="N-SET"/>
    <property type="match status" value="1"/>
</dbReference>
<dbReference type="SUPFAM" id="SSF82199">
    <property type="entry name" value="SET domain"/>
    <property type="match status" value="1"/>
</dbReference>
<dbReference type="PROSITE" id="PS50280">
    <property type="entry name" value="SET"/>
    <property type="match status" value="1"/>
</dbReference>
<dbReference type="GO" id="GO:0032259">
    <property type="term" value="P:methylation"/>
    <property type="evidence" value="ECO:0007669"/>
    <property type="project" value="UniProtKB-KW"/>
</dbReference>
<dbReference type="SUPFAM" id="SSF54928">
    <property type="entry name" value="RNA-binding domain, RBD"/>
    <property type="match status" value="1"/>
</dbReference>
<reference evidence="13 14" key="1">
    <citation type="journal article" date="2007" name="Proc. Natl. Acad. Sci. U.S.A.">
        <title>Dandruff-associated Malassezia genomes reveal convergent and divergent virulence traits shared with plant and human fungal pathogens.</title>
        <authorList>
            <person name="Xu J."/>
            <person name="Saunders C.W."/>
            <person name="Hu P."/>
            <person name="Grant R.A."/>
            <person name="Boekhout T."/>
            <person name="Kuramae E.E."/>
            <person name="Kronstad J.W."/>
            <person name="Deangelis Y.M."/>
            <person name="Reeder N.L."/>
            <person name="Johnstone K.R."/>
            <person name="Leland M."/>
            <person name="Fieno A.M."/>
            <person name="Begley W.M."/>
            <person name="Sun Y."/>
            <person name="Lacey M.P."/>
            <person name="Chaudhary T."/>
            <person name="Keough T."/>
            <person name="Chu L."/>
            <person name="Sears R."/>
            <person name="Yuan B."/>
            <person name="Dawson T.L.Jr."/>
        </authorList>
    </citation>
    <scope>NUCLEOTIDE SEQUENCE [LARGE SCALE GENOMIC DNA]</scope>
    <source>
        <strain evidence="14">ATCC MYA-4612 / CBS 7966</strain>
    </source>
</reference>
<dbReference type="VEuPathDB" id="FungiDB:MGL_4221"/>
<dbReference type="EC" id="2.1.1.354" evidence="2"/>
<dbReference type="GO" id="GO:0048188">
    <property type="term" value="C:Set1C/COMPASS complex"/>
    <property type="evidence" value="ECO:0007669"/>
    <property type="project" value="TreeGrafter"/>
</dbReference>
<dbReference type="GO" id="GO:0140999">
    <property type="term" value="F:histone H3K4 trimethyltransferase activity"/>
    <property type="evidence" value="ECO:0007669"/>
    <property type="project" value="UniProtKB-EC"/>
</dbReference>
<dbReference type="InParanoid" id="A8QDL5"/>
<dbReference type="OMA" id="ESIGIMW"/>
<sequence>MNDARLDDPSSSKALLPSEIPSSGRNYQTIHDPQLGRNKEMLRRYETHPRRSTTDPRMLSHHNKPPKSSRLKPRKHLEHLHYKYDDHSVGPPPPREIVICHLSPLTTPAPVLQQCRAFGAIDASELKVDPQTGESIGIMWVCFGGPRLDDASEAASNARRALDGQRMGPAFVQVFLDHDRKVYVQQYRALLKERYARKHQALAREREHEQKRLREELRERERQIRSSMRKRPNSYEPHSHSKNEPMSAVIAHRLSNLGHPYIFIPRMFSNTTDAESIRAYFSSFAPVLVERDHLGWYVGFEDHDAAFRCKMVLGSGTLHGCRLRFDIREPEDRGSNTEPSLTPNPALPLSSEKIRPTSTKTTWSTDELVSEATSRILADFTSIILRDIKTRTVTPLIAHFLRSDGKGGAIIASHKSHSLSRSTSLGSVIPSFRRLDSIPKRAPVDQKGAVQDKLSLTSDSRAFLDPVGIGLAQDDEEMYLLDLVLRGQHAQECPPIATPDAPDLHEAGSARAQGFYRIPAAEKAAHLADRNRAVVEATSATRSLASARNNRADSRRLALDIEQNRRETLADTDILHVNQLQTRKKQLRFAKSPIHDWGLFAMEHISAGDMVIEYVGEVVRQQVADHREKMYERSGNFSTYLFRVDDDVVVDATRKGNIARLMNCQTDCSPWAGVDLRLQVCVEL</sequence>
<comment type="caution">
    <text evidence="13">The sequence shown here is derived from an EMBL/GenBank/DDBJ whole genome shotgun (WGS) entry which is preliminary data.</text>
</comment>
<evidence type="ECO:0000259" key="12">
    <source>
        <dbReference type="PROSITE" id="PS50280"/>
    </source>
</evidence>
<dbReference type="Proteomes" id="UP000008837">
    <property type="component" value="Unassembled WGS sequence"/>
</dbReference>
<proteinExistence type="predicted"/>
<dbReference type="OrthoDB" id="308383at2759"/>
<evidence type="ECO:0000256" key="5">
    <source>
        <dbReference type="ARBA" id="ARBA00022679"/>
    </source>
</evidence>
<evidence type="ECO:0000313" key="14">
    <source>
        <dbReference type="Proteomes" id="UP000008837"/>
    </source>
</evidence>
<feature type="compositionally biased region" description="Basic and acidic residues" evidence="11">
    <location>
        <begin position="37"/>
        <end position="54"/>
    </location>
</feature>
<feature type="domain" description="SET" evidence="12">
    <location>
        <begin position="585"/>
        <end position="684"/>
    </location>
</feature>
<dbReference type="Gene3D" id="3.30.70.330">
    <property type="match status" value="1"/>
</dbReference>
<dbReference type="RefSeq" id="XP_001728660.1">
    <property type="nucleotide sequence ID" value="XM_001728608.1"/>
</dbReference>
<dbReference type="InterPro" id="IPR044570">
    <property type="entry name" value="Set1-like"/>
</dbReference>
<keyword evidence="7" id="KW-0156">Chromatin regulator</keyword>
<evidence type="ECO:0000256" key="10">
    <source>
        <dbReference type="ARBA" id="ARBA00047571"/>
    </source>
</evidence>
<comment type="catalytic activity">
    <reaction evidence="10">
        <text>L-lysyl(4)-[histone H3] + 3 S-adenosyl-L-methionine = N(6),N(6),N(6)-trimethyl-L-lysyl(4)-[histone H3] + 3 S-adenosyl-L-homocysteine + 3 H(+)</text>
        <dbReference type="Rhea" id="RHEA:60260"/>
        <dbReference type="Rhea" id="RHEA-COMP:15537"/>
        <dbReference type="Rhea" id="RHEA-COMP:15547"/>
        <dbReference type="ChEBI" id="CHEBI:15378"/>
        <dbReference type="ChEBI" id="CHEBI:29969"/>
        <dbReference type="ChEBI" id="CHEBI:57856"/>
        <dbReference type="ChEBI" id="CHEBI:59789"/>
        <dbReference type="ChEBI" id="CHEBI:61961"/>
        <dbReference type="EC" id="2.1.1.354"/>
    </reaction>
</comment>
<evidence type="ECO:0000313" key="13">
    <source>
        <dbReference type="EMBL" id="EDP41446.1"/>
    </source>
</evidence>
<dbReference type="KEGG" id="mgl:MGL_4221"/>
<dbReference type="Pfam" id="PF11764">
    <property type="entry name" value="N-SET"/>
    <property type="match status" value="1"/>
</dbReference>
<accession>A8QDL5</accession>
<dbReference type="Gene3D" id="2.170.270.10">
    <property type="entry name" value="SET domain"/>
    <property type="match status" value="1"/>
</dbReference>
<evidence type="ECO:0000256" key="8">
    <source>
        <dbReference type="ARBA" id="ARBA00023242"/>
    </source>
</evidence>
<keyword evidence="8" id="KW-0539">Nucleus</keyword>
<evidence type="ECO:0000256" key="6">
    <source>
        <dbReference type="ARBA" id="ARBA00022691"/>
    </source>
</evidence>
<keyword evidence="5" id="KW-0808">Transferase</keyword>
<evidence type="ECO:0000256" key="9">
    <source>
        <dbReference type="ARBA" id="ARBA00030093"/>
    </source>
</evidence>
<evidence type="ECO:0000256" key="2">
    <source>
        <dbReference type="ARBA" id="ARBA00012182"/>
    </source>
</evidence>
<evidence type="ECO:0000256" key="7">
    <source>
        <dbReference type="ARBA" id="ARBA00022853"/>
    </source>
</evidence>
<feature type="region of interest" description="Disordered" evidence="11">
    <location>
        <begin position="1"/>
        <end position="73"/>
    </location>
</feature>
<dbReference type="Pfam" id="PF00856">
    <property type="entry name" value="SET"/>
    <property type="match status" value="1"/>
</dbReference>
<evidence type="ECO:0000256" key="4">
    <source>
        <dbReference type="ARBA" id="ARBA00022603"/>
    </source>
</evidence>
<dbReference type="InterPro" id="IPR012677">
    <property type="entry name" value="Nucleotide-bd_a/b_plait_sf"/>
</dbReference>
<comment type="subcellular location">
    <subcellularLocation>
        <location evidence="1">Nucleus</location>
    </subcellularLocation>
</comment>
<dbReference type="InterPro" id="IPR001214">
    <property type="entry name" value="SET_dom"/>
</dbReference>
<dbReference type="EMBL" id="AAYY01000022">
    <property type="protein sequence ID" value="EDP41446.1"/>
    <property type="molecule type" value="Genomic_DNA"/>
</dbReference>
<dbReference type="CDD" id="cd12303">
    <property type="entry name" value="RRM_spSet1p_like"/>
    <property type="match status" value="1"/>
</dbReference>
<evidence type="ECO:0000256" key="1">
    <source>
        <dbReference type="ARBA" id="ARBA00004123"/>
    </source>
</evidence>
<organism evidence="13 14">
    <name type="scientific">Malassezia globosa (strain ATCC MYA-4612 / CBS 7966)</name>
    <name type="common">Dandruff-associated fungus</name>
    <dbReference type="NCBI Taxonomy" id="425265"/>
    <lineage>
        <taxon>Eukaryota</taxon>
        <taxon>Fungi</taxon>
        <taxon>Dikarya</taxon>
        <taxon>Basidiomycota</taxon>
        <taxon>Ustilaginomycotina</taxon>
        <taxon>Malasseziomycetes</taxon>
        <taxon>Malasseziales</taxon>
        <taxon>Malasseziaceae</taxon>
        <taxon>Malassezia</taxon>
    </lineage>
</organism>
<keyword evidence="4" id="KW-0489">Methyltransferase</keyword>
<dbReference type="STRING" id="425265.A8QDL5"/>
<dbReference type="InterPro" id="IPR024657">
    <property type="entry name" value="COMPASS_Set1_N-SET"/>
</dbReference>
<feature type="region of interest" description="Disordered" evidence="11">
    <location>
        <begin position="330"/>
        <end position="356"/>
    </location>
</feature>
<dbReference type="AlphaFoldDB" id="A8QDL5"/>
<dbReference type="GeneID" id="5852949"/>
<keyword evidence="14" id="KW-1185">Reference proteome</keyword>
<dbReference type="PANTHER" id="PTHR45814">
    <property type="entry name" value="HISTONE-LYSINE N-METHYLTRANSFERASE SETD1"/>
    <property type="match status" value="1"/>
</dbReference>
<gene>
    <name evidence="13" type="ORF">MGL_4221</name>
</gene>
<dbReference type="GO" id="GO:0003676">
    <property type="term" value="F:nucleic acid binding"/>
    <property type="evidence" value="ECO:0007669"/>
    <property type="project" value="InterPro"/>
</dbReference>
<feature type="compositionally biased region" description="Basic residues" evidence="11">
    <location>
        <begin position="59"/>
        <end position="73"/>
    </location>
</feature>
<protein>
    <recommendedName>
        <fullName evidence="3">Histone-lysine N-methyltransferase, H3 lysine-4 specific</fullName>
        <ecNumber evidence="2">2.1.1.354</ecNumber>
    </recommendedName>
    <alternativeName>
        <fullName evidence="9">SET domain-containing protein 1</fullName>
    </alternativeName>
</protein>
<dbReference type="InterPro" id="IPR035979">
    <property type="entry name" value="RBD_domain_sf"/>
</dbReference>
<evidence type="ECO:0000256" key="11">
    <source>
        <dbReference type="SAM" id="MobiDB-lite"/>
    </source>
</evidence>
<dbReference type="PANTHER" id="PTHR45814:SF2">
    <property type="entry name" value="HISTONE-LYSINE N-METHYLTRANSFERASE SETD1"/>
    <property type="match status" value="1"/>
</dbReference>
<name>A8QDL5_MALGO</name>